<dbReference type="VEuPathDB" id="FungiDB:CCM_03406"/>
<dbReference type="Proteomes" id="UP000001610">
    <property type="component" value="Unassembled WGS sequence"/>
</dbReference>
<accession>G3JAL9</accession>
<dbReference type="EMBL" id="JH126400">
    <property type="protein sequence ID" value="EGX95134.1"/>
    <property type="molecule type" value="Genomic_DNA"/>
</dbReference>
<feature type="region of interest" description="Disordered" evidence="1">
    <location>
        <begin position="1"/>
        <end position="20"/>
    </location>
</feature>
<dbReference type="InParanoid" id="G3JAL9"/>
<evidence type="ECO:0000313" key="3">
    <source>
        <dbReference type="Proteomes" id="UP000001610"/>
    </source>
</evidence>
<keyword evidence="3" id="KW-1185">Reference proteome</keyword>
<protein>
    <submittedName>
        <fullName evidence="2">Uncharacterized protein</fullName>
    </submittedName>
</protein>
<dbReference type="HOGENOM" id="CLU_1396238_0_0_1"/>
<evidence type="ECO:0000256" key="1">
    <source>
        <dbReference type="SAM" id="MobiDB-lite"/>
    </source>
</evidence>
<dbReference type="GeneID" id="18165432"/>
<dbReference type="AlphaFoldDB" id="G3JAL9"/>
<reference evidence="2 3" key="1">
    <citation type="journal article" date="2011" name="Genome Biol.">
        <title>Genome sequence of the insect pathogenic fungus Cordyceps militaris, a valued traditional Chinese medicine.</title>
        <authorList>
            <person name="Zheng P."/>
            <person name="Xia Y."/>
            <person name="Xiao G."/>
            <person name="Xiong C."/>
            <person name="Hu X."/>
            <person name="Zhang S."/>
            <person name="Zheng H."/>
            <person name="Huang Y."/>
            <person name="Zhou Y."/>
            <person name="Wang S."/>
            <person name="Zhao G.P."/>
            <person name="Liu X."/>
            <person name="St Leger R.J."/>
            <person name="Wang C."/>
        </authorList>
    </citation>
    <scope>NUCLEOTIDE SEQUENCE [LARGE SCALE GENOMIC DNA]</scope>
    <source>
        <strain evidence="2 3">CM01</strain>
    </source>
</reference>
<evidence type="ECO:0000313" key="2">
    <source>
        <dbReference type="EMBL" id="EGX95134.1"/>
    </source>
</evidence>
<sequence length="195" mass="21344">MRRVQHGVTSSEASEPKTLLPPSLPARLEHVLELIQAHFPIHCVAFEWPLPLEVPIFLDKLPQIRNGHYKASTRAKTEYINTILEASVETAVPEASVKIIETVSEASVEIVETVSEASIKIVEAVSEASIEIVETVSEASVEIIETVSASVEIVETVSASVEIVETVLESSVKLRITDYQRTSRNQSSKRSGEGN</sequence>
<dbReference type="KEGG" id="cmt:CCM_03406"/>
<organism evidence="2 3">
    <name type="scientific">Cordyceps militaris (strain CM01)</name>
    <name type="common">Caterpillar fungus</name>
    <dbReference type="NCBI Taxonomy" id="983644"/>
    <lineage>
        <taxon>Eukaryota</taxon>
        <taxon>Fungi</taxon>
        <taxon>Dikarya</taxon>
        <taxon>Ascomycota</taxon>
        <taxon>Pezizomycotina</taxon>
        <taxon>Sordariomycetes</taxon>
        <taxon>Hypocreomycetidae</taxon>
        <taxon>Hypocreales</taxon>
        <taxon>Cordycipitaceae</taxon>
        <taxon>Cordyceps</taxon>
    </lineage>
</organism>
<name>G3JAL9_CORMM</name>
<proteinExistence type="predicted"/>
<gene>
    <name evidence="2" type="ORF">CCM_03406</name>
</gene>
<dbReference type="RefSeq" id="XP_006668620.1">
    <property type="nucleotide sequence ID" value="XM_006668557.1"/>
</dbReference>